<gene>
    <name evidence="1" type="ORF">SCHPADRAFT_817752</name>
</gene>
<dbReference type="InParanoid" id="A0A0H2S6K3"/>
<dbReference type="Proteomes" id="UP000053477">
    <property type="component" value="Unassembled WGS sequence"/>
</dbReference>
<dbReference type="EMBL" id="KQ085885">
    <property type="protein sequence ID" value="KLO19584.1"/>
    <property type="molecule type" value="Genomic_DNA"/>
</dbReference>
<keyword evidence="2" id="KW-1185">Reference proteome</keyword>
<organism evidence="1 2">
    <name type="scientific">Schizopora paradoxa</name>
    <dbReference type="NCBI Taxonomy" id="27342"/>
    <lineage>
        <taxon>Eukaryota</taxon>
        <taxon>Fungi</taxon>
        <taxon>Dikarya</taxon>
        <taxon>Basidiomycota</taxon>
        <taxon>Agaricomycotina</taxon>
        <taxon>Agaricomycetes</taxon>
        <taxon>Hymenochaetales</taxon>
        <taxon>Schizoporaceae</taxon>
        <taxon>Schizopora</taxon>
    </lineage>
</organism>
<evidence type="ECO:0000313" key="2">
    <source>
        <dbReference type="Proteomes" id="UP000053477"/>
    </source>
</evidence>
<protein>
    <submittedName>
        <fullName evidence="1">Uncharacterized protein</fullName>
    </submittedName>
</protein>
<dbReference type="STRING" id="27342.A0A0H2S6K3"/>
<name>A0A0H2S6K3_9AGAM</name>
<accession>A0A0H2S6K3</accession>
<dbReference type="Gene3D" id="2.60.120.260">
    <property type="entry name" value="Galactose-binding domain-like"/>
    <property type="match status" value="1"/>
</dbReference>
<evidence type="ECO:0000313" key="1">
    <source>
        <dbReference type="EMBL" id="KLO19584.1"/>
    </source>
</evidence>
<proteinExistence type="predicted"/>
<dbReference type="AlphaFoldDB" id="A0A0H2S6K3"/>
<reference evidence="1 2" key="1">
    <citation type="submission" date="2015-04" db="EMBL/GenBank/DDBJ databases">
        <title>Complete genome sequence of Schizopora paradoxa KUC8140, a cosmopolitan wood degrader in East Asia.</title>
        <authorList>
            <consortium name="DOE Joint Genome Institute"/>
            <person name="Min B."/>
            <person name="Park H."/>
            <person name="Jang Y."/>
            <person name="Kim J.-J."/>
            <person name="Kim K.H."/>
            <person name="Pangilinan J."/>
            <person name="Lipzen A."/>
            <person name="Riley R."/>
            <person name="Grigoriev I.V."/>
            <person name="Spatafora J.W."/>
            <person name="Choi I.-G."/>
        </authorList>
    </citation>
    <scope>NUCLEOTIDE SEQUENCE [LARGE SCALE GENOMIC DNA]</scope>
    <source>
        <strain evidence="1 2">KUC8140</strain>
    </source>
</reference>
<sequence>MPSNITIDDSSTDIVYSSNWAAVNKNDPSLPEFFQSTYHGAQADEAYANLTFTGSSIYIYGTKGPSHVRISLIISRAFH</sequence>
<dbReference type="OrthoDB" id="2563669at2759"/>